<evidence type="ECO:0000256" key="4">
    <source>
        <dbReference type="SAM" id="MobiDB-lite"/>
    </source>
</evidence>
<keyword evidence="7" id="KW-1185">Reference proteome</keyword>
<dbReference type="Proteomes" id="UP000608923">
    <property type="component" value="Unassembled WGS sequence"/>
</dbReference>
<feature type="domain" description="HTH luxR-type" evidence="5">
    <location>
        <begin position="3"/>
        <end position="68"/>
    </location>
</feature>
<dbReference type="GO" id="GO:0006355">
    <property type="term" value="P:regulation of DNA-templated transcription"/>
    <property type="evidence" value="ECO:0007669"/>
    <property type="project" value="InterPro"/>
</dbReference>
<evidence type="ECO:0000256" key="3">
    <source>
        <dbReference type="ARBA" id="ARBA00023163"/>
    </source>
</evidence>
<dbReference type="Pfam" id="PF00196">
    <property type="entry name" value="GerE"/>
    <property type="match status" value="1"/>
</dbReference>
<dbReference type="SUPFAM" id="SSF46894">
    <property type="entry name" value="C-terminal effector domain of the bipartite response regulators"/>
    <property type="match status" value="1"/>
</dbReference>
<dbReference type="PROSITE" id="PS50043">
    <property type="entry name" value="HTH_LUXR_2"/>
    <property type="match status" value="1"/>
</dbReference>
<accession>A0A8H9IJW7</accession>
<protein>
    <recommendedName>
        <fullName evidence="5">HTH luxR-type domain-containing protein</fullName>
    </recommendedName>
</protein>
<dbReference type="SMART" id="SM00421">
    <property type="entry name" value="HTH_LUXR"/>
    <property type="match status" value="1"/>
</dbReference>
<dbReference type="EMBL" id="BMZN01000002">
    <property type="protein sequence ID" value="GHC42095.1"/>
    <property type="molecule type" value="Genomic_DNA"/>
</dbReference>
<sequence length="97" mass="10890">MRNGFTVTHLTSREQSCLNWAAHGKTSWEISIILGITERTINFHFQNAYAKLGVYSRQAAITLALQQRLISGDPTSELSRQRKPLPGPRPGPFRNPS</sequence>
<dbReference type="PANTHER" id="PTHR44688:SF16">
    <property type="entry name" value="DNA-BINDING TRANSCRIPTIONAL ACTIVATOR DEVR_DOSR"/>
    <property type="match status" value="1"/>
</dbReference>
<feature type="compositionally biased region" description="Pro residues" evidence="4">
    <location>
        <begin position="85"/>
        <end position="97"/>
    </location>
</feature>
<keyword evidence="3" id="KW-0804">Transcription</keyword>
<keyword evidence="2" id="KW-0238">DNA-binding</keyword>
<dbReference type="AlphaFoldDB" id="A0A8H9IJW7"/>
<dbReference type="PANTHER" id="PTHR44688">
    <property type="entry name" value="DNA-BINDING TRANSCRIPTIONAL ACTIVATOR DEVR_DOSR"/>
    <property type="match status" value="1"/>
</dbReference>
<proteinExistence type="predicted"/>
<feature type="region of interest" description="Disordered" evidence="4">
    <location>
        <begin position="73"/>
        <end position="97"/>
    </location>
</feature>
<evidence type="ECO:0000259" key="5">
    <source>
        <dbReference type="PROSITE" id="PS50043"/>
    </source>
</evidence>
<keyword evidence="1" id="KW-0805">Transcription regulation</keyword>
<gene>
    <name evidence="6" type="ORF">GCM10010096_10990</name>
</gene>
<comment type="caution">
    <text evidence="6">The sequence shown here is derived from an EMBL/GenBank/DDBJ whole genome shotgun (WGS) entry which is preliminary data.</text>
</comment>
<dbReference type="PRINTS" id="PR00038">
    <property type="entry name" value="HTHLUXR"/>
</dbReference>
<evidence type="ECO:0000313" key="7">
    <source>
        <dbReference type="Proteomes" id="UP000608923"/>
    </source>
</evidence>
<dbReference type="GO" id="GO:0003677">
    <property type="term" value="F:DNA binding"/>
    <property type="evidence" value="ECO:0007669"/>
    <property type="project" value="UniProtKB-KW"/>
</dbReference>
<dbReference type="Gene3D" id="1.10.10.10">
    <property type="entry name" value="Winged helix-like DNA-binding domain superfamily/Winged helix DNA-binding domain"/>
    <property type="match status" value="1"/>
</dbReference>
<evidence type="ECO:0000256" key="1">
    <source>
        <dbReference type="ARBA" id="ARBA00023015"/>
    </source>
</evidence>
<organism evidence="6 7">
    <name type="scientific">Alcaligenes pakistanensis</name>
    <dbReference type="NCBI Taxonomy" id="1482717"/>
    <lineage>
        <taxon>Bacteria</taxon>
        <taxon>Pseudomonadati</taxon>
        <taxon>Pseudomonadota</taxon>
        <taxon>Betaproteobacteria</taxon>
        <taxon>Burkholderiales</taxon>
        <taxon>Alcaligenaceae</taxon>
        <taxon>Alcaligenes</taxon>
    </lineage>
</organism>
<reference evidence="7" key="1">
    <citation type="journal article" date="2019" name="Int. J. Syst. Evol. Microbiol.">
        <title>The Global Catalogue of Microorganisms (GCM) 10K type strain sequencing project: providing services to taxonomists for standard genome sequencing and annotation.</title>
        <authorList>
            <consortium name="The Broad Institute Genomics Platform"/>
            <consortium name="The Broad Institute Genome Sequencing Center for Infectious Disease"/>
            <person name="Wu L."/>
            <person name="Ma J."/>
        </authorList>
    </citation>
    <scope>NUCLEOTIDE SEQUENCE [LARGE SCALE GENOMIC DNA]</scope>
    <source>
        <strain evidence="7">KCTC 42083</strain>
    </source>
</reference>
<dbReference type="InterPro" id="IPR036388">
    <property type="entry name" value="WH-like_DNA-bd_sf"/>
</dbReference>
<dbReference type="InterPro" id="IPR000792">
    <property type="entry name" value="Tscrpt_reg_LuxR_C"/>
</dbReference>
<evidence type="ECO:0000313" key="6">
    <source>
        <dbReference type="EMBL" id="GHC42095.1"/>
    </source>
</evidence>
<evidence type="ECO:0000256" key="2">
    <source>
        <dbReference type="ARBA" id="ARBA00023125"/>
    </source>
</evidence>
<name>A0A8H9IJW7_9BURK</name>
<dbReference type="CDD" id="cd06170">
    <property type="entry name" value="LuxR_C_like"/>
    <property type="match status" value="1"/>
</dbReference>
<dbReference type="PROSITE" id="PS00622">
    <property type="entry name" value="HTH_LUXR_1"/>
    <property type="match status" value="1"/>
</dbReference>
<dbReference type="InterPro" id="IPR016032">
    <property type="entry name" value="Sig_transdc_resp-reg_C-effctor"/>
</dbReference>